<accession>A0A2A5JHZ7</accession>
<dbReference type="SUPFAM" id="SSF49785">
    <property type="entry name" value="Galactose-binding domain-like"/>
    <property type="match status" value="1"/>
</dbReference>
<dbReference type="InterPro" id="IPR013736">
    <property type="entry name" value="Xaa-Pro_dipept_C"/>
</dbReference>
<organism evidence="3 4">
    <name type="scientific">Rhodococcus qingshengii</name>
    <dbReference type="NCBI Taxonomy" id="334542"/>
    <lineage>
        <taxon>Bacteria</taxon>
        <taxon>Bacillati</taxon>
        <taxon>Actinomycetota</taxon>
        <taxon>Actinomycetes</taxon>
        <taxon>Mycobacteriales</taxon>
        <taxon>Nocardiaceae</taxon>
        <taxon>Rhodococcus</taxon>
        <taxon>Rhodococcus erythropolis group</taxon>
    </lineage>
</organism>
<dbReference type="InterPro" id="IPR008979">
    <property type="entry name" value="Galactose-bd-like_sf"/>
</dbReference>
<dbReference type="Proteomes" id="UP000230886">
    <property type="component" value="Unassembled WGS sequence"/>
</dbReference>
<dbReference type="Pfam" id="PF02129">
    <property type="entry name" value="Peptidase_S15"/>
    <property type="match status" value="1"/>
</dbReference>
<evidence type="ECO:0000313" key="4">
    <source>
        <dbReference type="Proteomes" id="UP000230886"/>
    </source>
</evidence>
<evidence type="ECO:0000259" key="2">
    <source>
        <dbReference type="SMART" id="SM00939"/>
    </source>
</evidence>
<dbReference type="Pfam" id="PF08530">
    <property type="entry name" value="PepX_C"/>
    <property type="match status" value="1"/>
</dbReference>
<name>A0A2A5JHZ7_RHOSG</name>
<dbReference type="Gene3D" id="2.60.120.260">
    <property type="entry name" value="Galactose-binding domain-like"/>
    <property type="match status" value="1"/>
</dbReference>
<reference evidence="3 4" key="1">
    <citation type="submission" date="2017-07" db="EMBL/GenBank/DDBJ databases">
        <title>Draft sequence of Rhodococcus enclensis 23b-28.</title>
        <authorList>
            <person name="Besaury L."/>
            <person name="Sancelme M."/>
            <person name="Amato P."/>
            <person name="Lallement A."/>
            <person name="Delort A.-M."/>
        </authorList>
    </citation>
    <scope>NUCLEOTIDE SEQUENCE [LARGE SCALE GENOMIC DNA]</scope>
    <source>
        <strain evidence="3 4">23b-28</strain>
    </source>
</reference>
<dbReference type="SUPFAM" id="SSF53474">
    <property type="entry name" value="alpha/beta-Hydrolases"/>
    <property type="match status" value="1"/>
</dbReference>
<dbReference type="NCBIfam" id="TIGR00976">
    <property type="entry name" value="CocE_NonD"/>
    <property type="match status" value="1"/>
</dbReference>
<keyword evidence="1 3" id="KW-0378">Hydrolase</keyword>
<dbReference type="Gene3D" id="3.40.50.1820">
    <property type="entry name" value="alpha/beta hydrolase"/>
    <property type="match status" value="2"/>
</dbReference>
<dbReference type="GO" id="GO:0008239">
    <property type="term" value="F:dipeptidyl-peptidase activity"/>
    <property type="evidence" value="ECO:0007669"/>
    <property type="project" value="InterPro"/>
</dbReference>
<protein>
    <submittedName>
        <fullName evidence="3">Hydrolase</fullName>
    </submittedName>
</protein>
<comment type="caution">
    <text evidence="3">The sequence shown here is derived from an EMBL/GenBank/DDBJ whole genome shotgun (WGS) entry which is preliminary data.</text>
</comment>
<dbReference type="InterPro" id="IPR029058">
    <property type="entry name" value="AB_hydrolase_fold"/>
</dbReference>
<dbReference type="InterPro" id="IPR005674">
    <property type="entry name" value="CocE/Ser_esterase"/>
</dbReference>
<dbReference type="RefSeq" id="WP_099696849.1">
    <property type="nucleotide sequence ID" value="NZ_NOVD01000001.1"/>
</dbReference>
<sequence length="476" mass="51617">MISLGVKIPAADGSSLATDVLLPPDSSPRGLIVIRTPYGRGWHLAEGLEWRSRGIAFICQDVRGRHDSTGSWVPYVHEREDSAALAEWLQDQPWTPECVIASGASYAAGTAWAFAAETNSADRSFRVDGVVSKVPTIGSDRVKRDPSGILLLAEHLAWWGEHGDSSSSREGFIPELMRSDSSLLEHLPVQSMIEEVGLTSDSPGWLTPILRARKREDFGGDDLVSADELSELDIAGLHIGGWDDAMIRETLRHFTSVGRGPQSLIVGPWAHDLRPGMVGETSFGRLQVEWMESVFAARPLTINRVFDRGVGEWSTEPFVTGANRVHLEPDRKDAAYSFLYDASRDRNNCVVLTFDIKHDSVLSGTPSVELKVHSPEGEADWIVELSVVDAAGVTRSIARGAGVSVQPTMVTIDLDPVLHTVRAGDVLTLRIAGSDFPRLARNLGDGDRYRGTRSTALHQSFSGSLTLPILGGTAGG</sequence>
<gene>
    <name evidence="3" type="ORF">CHR55_02155</name>
</gene>
<feature type="domain" description="Xaa-Pro dipeptidyl-peptidase C-terminal" evidence="2">
    <location>
        <begin position="288"/>
        <end position="467"/>
    </location>
</feature>
<dbReference type="AlphaFoldDB" id="A0A2A5JHZ7"/>
<dbReference type="InterPro" id="IPR000383">
    <property type="entry name" value="Xaa-Pro-like_dom"/>
</dbReference>
<proteinExistence type="predicted"/>
<dbReference type="SMART" id="SM00939">
    <property type="entry name" value="PepX_C"/>
    <property type="match status" value="1"/>
</dbReference>
<evidence type="ECO:0000313" key="3">
    <source>
        <dbReference type="EMBL" id="PCK29208.1"/>
    </source>
</evidence>
<evidence type="ECO:0000256" key="1">
    <source>
        <dbReference type="ARBA" id="ARBA00022801"/>
    </source>
</evidence>
<dbReference type="EMBL" id="NOVD01000001">
    <property type="protein sequence ID" value="PCK29208.1"/>
    <property type="molecule type" value="Genomic_DNA"/>
</dbReference>